<sequence length="320" mass="35703">MSKKSHSNETLRSIYAHSAKKISSHVFHQLAHSALGTVSPEVFANNPLPIGTGFSSRQYNRLDTIERCKILLSESELMASVITSEIISELDLAGVGINQVQVLLDPLYSKKAKDKVFSALLKNLKLNEQGAVLTPETATLALASKQIPFPDTSWKGRFSLIAAYPRSGQNKLVEQINTTASYLWVFPSAGNDVTGLASSDDYHKTKFTESAQMGMGFSIIQAPTVRDTFFRAREKGGRTFLHYNVYTPIWSYRGATQKWYLGNIVHSDIRDGDLWSKYKLTDLLPNGLESLPRVHACPKCRMLFIDNNPHYKDIPVVCNC</sequence>
<gene>
    <name evidence="1" type="ORF">ISP11_01175</name>
</gene>
<evidence type="ECO:0000313" key="2">
    <source>
        <dbReference type="Proteomes" id="UP000628560"/>
    </source>
</evidence>
<proteinExistence type="predicted"/>
<dbReference type="Proteomes" id="UP000628560">
    <property type="component" value="Unassembled WGS sequence"/>
</dbReference>
<evidence type="ECO:0000313" key="1">
    <source>
        <dbReference type="EMBL" id="MBF4176464.1"/>
    </source>
</evidence>
<dbReference type="RefSeq" id="WP_115933938.1">
    <property type="nucleotide sequence ID" value="NZ_JADIXP010000001.1"/>
</dbReference>
<reference evidence="1 2" key="1">
    <citation type="submission" date="2020-11" db="EMBL/GenBank/DDBJ databases">
        <title>Identification of Lelliottia nimipressuralis from Wound Infection by Whole Genome-Based Bacterial Identification.</title>
        <authorList>
            <person name="Navarathna D.H."/>
            <person name="Choi H."/>
            <person name="Jinadatha C."/>
            <person name="Chatterjee P."/>
            <person name="Hwang M."/>
        </authorList>
    </citation>
    <scope>NUCLEOTIDE SEQUENCE [LARGE SCALE GENOMIC DNA]</scope>
    <source>
        <strain evidence="1 2">DN2020</strain>
    </source>
</reference>
<protein>
    <submittedName>
        <fullName evidence="1">Uncharacterized protein</fullName>
    </submittedName>
</protein>
<comment type="caution">
    <text evidence="1">The sequence shown here is derived from an EMBL/GenBank/DDBJ whole genome shotgun (WGS) entry which is preliminary data.</text>
</comment>
<dbReference type="AlphaFoldDB" id="A0ABD4K4T6"/>
<name>A0ABD4K4T6_9ENTR</name>
<accession>A0ABD4K4T6</accession>
<dbReference type="EMBL" id="JADIXP010000001">
    <property type="protein sequence ID" value="MBF4176464.1"/>
    <property type="molecule type" value="Genomic_DNA"/>
</dbReference>
<organism evidence="1 2">
    <name type="scientific">Lelliottia nimipressuralis</name>
    <dbReference type="NCBI Taxonomy" id="69220"/>
    <lineage>
        <taxon>Bacteria</taxon>
        <taxon>Pseudomonadati</taxon>
        <taxon>Pseudomonadota</taxon>
        <taxon>Gammaproteobacteria</taxon>
        <taxon>Enterobacterales</taxon>
        <taxon>Enterobacteriaceae</taxon>
        <taxon>Lelliottia</taxon>
    </lineage>
</organism>